<sequence>MIKNLLLMLLVVITLAGCSLSAKVEEVDELLMAKEYEKAFDKIEEYKLASEEVKNPKYDYKQLAKVHKVNTHVENEEYDKAVRLIEENEFASQKLLYEKYNYQDVLTYAEMVRLFEDEKYRKVLSVYNESLIKDEYLLQLADDKIIASFKNLTNDYKNYVSLTMLYEKFDKETVERISSTFNVEEKLNEAKTKYDEYRISTYLEMIEKEEYDAISSKTELLKSNIDLNFHNLAKAYSYYEDFKTQDYQNYAHTLANDYLKKITHPIPEVEAEKKKLQAKLDEYGDYGYEGLSEGQVTALWGEPLKKIEDPYKSIQMWTYPDNMIVFLEVGFVKYVQK</sequence>
<feature type="signal peptide" evidence="1">
    <location>
        <begin position="1"/>
        <end position="24"/>
    </location>
</feature>
<reference evidence="3" key="1">
    <citation type="journal article" date="2019" name="Int. J. Syst. Evol. Microbiol.">
        <title>The Global Catalogue of Microorganisms (GCM) 10K type strain sequencing project: providing services to taxonomists for standard genome sequencing and annotation.</title>
        <authorList>
            <consortium name="The Broad Institute Genomics Platform"/>
            <consortium name="The Broad Institute Genome Sequencing Center for Infectious Disease"/>
            <person name="Wu L."/>
            <person name="Ma J."/>
        </authorList>
    </citation>
    <scope>NUCLEOTIDE SEQUENCE [LARGE SCALE GENOMIC DNA]</scope>
    <source>
        <strain evidence="3">CGMCC 4.7426</strain>
    </source>
</reference>
<feature type="chain" id="PRO_5045534861" description="Lipoprotein" evidence="1">
    <location>
        <begin position="25"/>
        <end position="337"/>
    </location>
</feature>
<comment type="caution">
    <text evidence="2">The sequence shown here is derived from an EMBL/GenBank/DDBJ whole genome shotgun (WGS) entry which is preliminary data.</text>
</comment>
<accession>A0ABV9DN54</accession>
<dbReference type="EMBL" id="JBHSFU010000008">
    <property type="protein sequence ID" value="MFC4559410.1"/>
    <property type="molecule type" value="Genomic_DNA"/>
</dbReference>
<evidence type="ECO:0000256" key="1">
    <source>
        <dbReference type="SAM" id="SignalP"/>
    </source>
</evidence>
<keyword evidence="1" id="KW-0732">Signal</keyword>
<name>A0ABV9DN54_9BACI</name>
<protein>
    <recommendedName>
        <fullName evidence="4">Lipoprotein</fullName>
    </recommendedName>
</protein>
<evidence type="ECO:0008006" key="4">
    <source>
        <dbReference type="Google" id="ProtNLM"/>
    </source>
</evidence>
<proteinExistence type="predicted"/>
<dbReference type="RefSeq" id="WP_390297501.1">
    <property type="nucleotide sequence ID" value="NZ_JBHSFU010000008.1"/>
</dbReference>
<keyword evidence="3" id="KW-1185">Reference proteome</keyword>
<dbReference type="PROSITE" id="PS51257">
    <property type="entry name" value="PROKAR_LIPOPROTEIN"/>
    <property type="match status" value="1"/>
</dbReference>
<dbReference type="Proteomes" id="UP001595989">
    <property type="component" value="Unassembled WGS sequence"/>
</dbReference>
<gene>
    <name evidence="2" type="ORF">ACFO3D_14525</name>
</gene>
<evidence type="ECO:0000313" key="3">
    <source>
        <dbReference type="Proteomes" id="UP001595989"/>
    </source>
</evidence>
<organism evidence="2 3">
    <name type="scientific">Virgibacillus kekensis</name>
    <dbReference type="NCBI Taxonomy" id="202261"/>
    <lineage>
        <taxon>Bacteria</taxon>
        <taxon>Bacillati</taxon>
        <taxon>Bacillota</taxon>
        <taxon>Bacilli</taxon>
        <taxon>Bacillales</taxon>
        <taxon>Bacillaceae</taxon>
        <taxon>Virgibacillus</taxon>
    </lineage>
</organism>
<evidence type="ECO:0000313" key="2">
    <source>
        <dbReference type="EMBL" id="MFC4559410.1"/>
    </source>
</evidence>